<protein>
    <submittedName>
        <fullName evidence="7">PLP-dependent aminotransferase family protein</fullName>
    </submittedName>
</protein>
<dbReference type="InterPro" id="IPR000524">
    <property type="entry name" value="Tscrpt_reg_HTH_GntR"/>
</dbReference>
<evidence type="ECO:0000256" key="1">
    <source>
        <dbReference type="ARBA" id="ARBA00005384"/>
    </source>
</evidence>
<evidence type="ECO:0000313" key="7">
    <source>
        <dbReference type="EMBL" id="MDT0417752.1"/>
    </source>
</evidence>
<evidence type="ECO:0000259" key="6">
    <source>
        <dbReference type="PROSITE" id="PS50949"/>
    </source>
</evidence>
<evidence type="ECO:0000256" key="2">
    <source>
        <dbReference type="ARBA" id="ARBA00022898"/>
    </source>
</evidence>
<evidence type="ECO:0000256" key="4">
    <source>
        <dbReference type="ARBA" id="ARBA00023125"/>
    </source>
</evidence>
<keyword evidence="4" id="KW-0238">DNA-binding</keyword>
<dbReference type="RefSeq" id="WP_311677325.1">
    <property type="nucleotide sequence ID" value="NZ_JAVRER010000032.1"/>
</dbReference>
<dbReference type="SUPFAM" id="SSF46785">
    <property type="entry name" value="Winged helix' DNA-binding domain"/>
    <property type="match status" value="1"/>
</dbReference>
<dbReference type="EMBL" id="JAVRER010000032">
    <property type="protein sequence ID" value="MDT0417752.1"/>
    <property type="molecule type" value="Genomic_DNA"/>
</dbReference>
<dbReference type="Gene3D" id="3.40.640.10">
    <property type="entry name" value="Type I PLP-dependent aspartate aminotransferase-like (Major domain)"/>
    <property type="match status" value="1"/>
</dbReference>
<dbReference type="Pfam" id="PF00392">
    <property type="entry name" value="GntR"/>
    <property type="match status" value="1"/>
</dbReference>
<keyword evidence="7" id="KW-0032">Aminotransferase</keyword>
<dbReference type="SUPFAM" id="SSF53383">
    <property type="entry name" value="PLP-dependent transferases"/>
    <property type="match status" value="1"/>
</dbReference>
<keyword evidence="5" id="KW-0804">Transcription</keyword>
<dbReference type="SMART" id="SM00345">
    <property type="entry name" value="HTH_GNTR"/>
    <property type="match status" value="1"/>
</dbReference>
<name>A0ABD5EAY5_9ACTN</name>
<evidence type="ECO:0000256" key="5">
    <source>
        <dbReference type="ARBA" id="ARBA00023163"/>
    </source>
</evidence>
<dbReference type="PANTHER" id="PTHR46577:SF1">
    <property type="entry name" value="HTH-TYPE TRANSCRIPTIONAL REGULATORY PROTEIN GABR"/>
    <property type="match status" value="1"/>
</dbReference>
<dbReference type="InterPro" id="IPR036390">
    <property type="entry name" value="WH_DNA-bd_sf"/>
</dbReference>
<dbReference type="InterPro" id="IPR004839">
    <property type="entry name" value="Aminotransferase_I/II_large"/>
</dbReference>
<gene>
    <name evidence="7" type="ORF">RM574_19910</name>
</gene>
<keyword evidence="2" id="KW-0663">Pyridoxal phosphate</keyword>
<dbReference type="Gene3D" id="1.10.10.10">
    <property type="entry name" value="Winged helix-like DNA-binding domain superfamily/Winged helix DNA-binding domain"/>
    <property type="match status" value="1"/>
</dbReference>
<dbReference type="InterPro" id="IPR051446">
    <property type="entry name" value="HTH_trans_reg/aminotransferase"/>
</dbReference>
<dbReference type="AlphaFoldDB" id="A0ABD5EAY5"/>
<evidence type="ECO:0000313" key="8">
    <source>
        <dbReference type="Proteomes" id="UP001183607"/>
    </source>
</evidence>
<proteinExistence type="inferred from homology"/>
<dbReference type="GO" id="GO:0003677">
    <property type="term" value="F:DNA binding"/>
    <property type="evidence" value="ECO:0007669"/>
    <property type="project" value="UniProtKB-KW"/>
</dbReference>
<keyword evidence="3" id="KW-0805">Transcription regulation</keyword>
<comment type="similarity">
    <text evidence="1">In the C-terminal section; belongs to the class-I pyridoxal-phosphate-dependent aminotransferase family.</text>
</comment>
<reference evidence="8" key="1">
    <citation type="submission" date="2023-07" db="EMBL/GenBank/DDBJ databases">
        <title>30 novel species of actinomycetes from the DSMZ collection.</title>
        <authorList>
            <person name="Nouioui I."/>
        </authorList>
    </citation>
    <scope>NUCLEOTIDE SEQUENCE [LARGE SCALE GENOMIC DNA]</scope>
    <source>
        <strain evidence="8">DSM 41982</strain>
    </source>
</reference>
<dbReference type="PANTHER" id="PTHR46577">
    <property type="entry name" value="HTH-TYPE TRANSCRIPTIONAL REGULATORY PROTEIN GABR"/>
    <property type="match status" value="1"/>
</dbReference>
<dbReference type="Pfam" id="PF00155">
    <property type="entry name" value="Aminotran_1_2"/>
    <property type="match status" value="1"/>
</dbReference>
<dbReference type="InterPro" id="IPR015421">
    <property type="entry name" value="PyrdxlP-dep_Trfase_major"/>
</dbReference>
<evidence type="ECO:0000256" key="3">
    <source>
        <dbReference type="ARBA" id="ARBA00023015"/>
    </source>
</evidence>
<dbReference type="PROSITE" id="PS50949">
    <property type="entry name" value="HTH_GNTR"/>
    <property type="match status" value="1"/>
</dbReference>
<organism evidence="7 8">
    <name type="scientific">Streptomyces evansiae</name>
    <dbReference type="NCBI Taxonomy" id="3075535"/>
    <lineage>
        <taxon>Bacteria</taxon>
        <taxon>Bacillati</taxon>
        <taxon>Actinomycetota</taxon>
        <taxon>Actinomycetes</taxon>
        <taxon>Kitasatosporales</taxon>
        <taxon>Streptomycetaceae</taxon>
        <taxon>Streptomyces</taxon>
    </lineage>
</organism>
<accession>A0ABD5EAY5</accession>
<dbReference type="Proteomes" id="UP001183607">
    <property type="component" value="Unassembled WGS sequence"/>
</dbReference>
<dbReference type="InterPro" id="IPR015424">
    <property type="entry name" value="PyrdxlP-dep_Trfase"/>
</dbReference>
<feature type="domain" description="HTH gntR-type" evidence="6">
    <location>
        <begin position="1"/>
        <end position="69"/>
    </location>
</feature>
<dbReference type="GO" id="GO:0008483">
    <property type="term" value="F:transaminase activity"/>
    <property type="evidence" value="ECO:0007669"/>
    <property type="project" value="UniProtKB-KW"/>
</dbReference>
<dbReference type="InterPro" id="IPR036388">
    <property type="entry name" value="WH-like_DNA-bd_sf"/>
</dbReference>
<comment type="caution">
    <text evidence="7">The sequence shown here is derived from an EMBL/GenBank/DDBJ whole genome shotgun (WGS) entry which is preliminary data.</text>
</comment>
<dbReference type="CDD" id="cd00609">
    <property type="entry name" value="AAT_like"/>
    <property type="match status" value="1"/>
</dbReference>
<dbReference type="CDD" id="cd07377">
    <property type="entry name" value="WHTH_GntR"/>
    <property type="match status" value="1"/>
</dbReference>
<keyword evidence="7" id="KW-0808">Transferase</keyword>
<sequence length="435" mass="45729">MDEYLRHAHVLASRILSGRLRPGDRLPPQRVYARERGIAASTAARVYGELRRRGLVVGEVGRGTYVRAAPPGAGAAALTAAPPGAAPADLELTYPATPGQPEALAAALAPLLRPDVLARATAPVSPRGTRAAREAAARLFGAVGDPERVLFAGNGRQALAAAFTCAVPRGGRIGVEALTYPLLKGMAERLGRVLVPLPLDEHGIVPAALAAERPDALSFQPTLHNPTGRTTPPERRAELADVAARLRIPVVEDRVWSFLADPDAERVFAALAPERTYVVESLSKRVAPGLTVGVLLVPEGRAEWAENALREGSWAAGGFAVEAAARVLADGTAARLAAGKRADAARRQAVAAEELPRTEAHTSSYFTWWHLPAPWRAEPFTAAARASGIAVTPGPTFAIPPYTSPHTLRLGLAALPLPALRTTLRTLATLAATPP</sequence>